<dbReference type="Proteomes" id="UP000315995">
    <property type="component" value="Chromosome"/>
</dbReference>
<dbReference type="AlphaFoldDB" id="A0A4Y6PNC4"/>
<proteinExistence type="predicted"/>
<dbReference type="RefSeq" id="WP_141196237.1">
    <property type="nucleotide sequence ID" value="NZ_CP041186.1"/>
</dbReference>
<name>A0A4Y6PNC4_PERCE</name>
<evidence type="ECO:0000313" key="1">
    <source>
        <dbReference type="EMBL" id="QDG49740.1"/>
    </source>
</evidence>
<keyword evidence="2" id="KW-1185">Reference proteome</keyword>
<gene>
    <name evidence="1" type="ORF">FIV42_03010</name>
</gene>
<organism evidence="1 2">
    <name type="scientific">Persicimonas caeni</name>
    <dbReference type="NCBI Taxonomy" id="2292766"/>
    <lineage>
        <taxon>Bacteria</taxon>
        <taxon>Deltaproteobacteria</taxon>
        <taxon>Bradymonadales</taxon>
        <taxon>Bradymonadaceae</taxon>
        <taxon>Persicimonas</taxon>
    </lineage>
</organism>
<accession>A0A5B8Y079</accession>
<reference evidence="1 2" key="1">
    <citation type="submission" date="2019-06" db="EMBL/GenBank/DDBJ databases">
        <title>Persicimonas caeni gen. nov., sp. nov., a predatory bacterium isolated from solar saltern.</title>
        <authorList>
            <person name="Wang S."/>
        </authorList>
    </citation>
    <scope>NUCLEOTIDE SEQUENCE [LARGE SCALE GENOMIC DNA]</scope>
    <source>
        <strain evidence="1 2">YN101</strain>
    </source>
</reference>
<evidence type="ECO:0000313" key="2">
    <source>
        <dbReference type="Proteomes" id="UP000315995"/>
    </source>
</evidence>
<protein>
    <submittedName>
        <fullName evidence="1">Uncharacterized protein</fullName>
    </submittedName>
</protein>
<accession>A0A4Y6PNC4</accession>
<sequence length="158" mass="18171">MSDPKEILERRLDDVAEKQDTRGLHFFLQIGGHDDPNGLTTLQIAGSGWTLLSWKRPDDTELYSVELGQADLVKFYMLLRQHPFWDASPVRRKREEGETNIHMRFADQAKGTYSALQFWDGDIDEFPVLGYLLEPLVKLVRLISNDEIPLLTVQKKAS</sequence>
<dbReference type="OrthoDB" id="5504504at2"/>
<dbReference type="EMBL" id="CP041186">
    <property type="protein sequence ID" value="QDG49740.1"/>
    <property type="molecule type" value="Genomic_DNA"/>
</dbReference>